<sequence>MSDKQAFNQAACDILGIKYQSDQQVHDAISNLSSQEAKIFWGDMCFSTNQPLSTLISYWLKQQPTSSNLLKQQFREALAGSLFLEYGQYFEDKSDADLCSFILAQNNDNHKAQLWQRVAQVLGQDVKYVRDYFNKTWSRAGYTKEMNQCDKETIFKIVQEHKCSNCKEIVDLAMNALQSRNLFRTQVQRTVKKYLEHVQSDK</sequence>
<evidence type="ECO:0000313" key="5">
    <source>
        <dbReference type="Proteomes" id="UP001642409"/>
    </source>
</evidence>
<evidence type="ECO:0000313" key="4">
    <source>
        <dbReference type="EMBL" id="CAL6103146.1"/>
    </source>
</evidence>
<accession>A0AA86NSI2</accession>
<dbReference type="EMBL" id="CATOUU010001098">
    <property type="protein sequence ID" value="CAI9971793.1"/>
    <property type="molecule type" value="Genomic_DNA"/>
</dbReference>
<proteinExistence type="predicted"/>
<keyword evidence="5" id="KW-1185">Reference proteome</keyword>
<dbReference type="AlphaFoldDB" id="A0AA86NSI2"/>
<evidence type="ECO:0000313" key="2">
    <source>
        <dbReference type="EMBL" id="CAI9971793.1"/>
    </source>
</evidence>
<evidence type="ECO:0000313" key="3">
    <source>
        <dbReference type="EMBL" id="CAL6080436.1"/>
    </source>
</evidence>
<protein>
    <submittedName>
        <fullName evidence="3">Hypothetical_protein</fullName>
    </submittedName>
</protein>
<reference evidence="3 5" key="2">
    <citation type="submission" date="2024-07" db="EMBL/GenBank/DDBJ databases">
        <authorList>
            <person name="Akdeniz Z."/>
        </authorList>
    </citation>
    <scope>NUCLEOTIDE SEQUENCE [LARGE SCALE GENOMIC DNA]</scope>
</reference>
<gene>
    <name evidence="1" type="ORF">HINF_LOCUS12143</name>
    <name evidence="2" type="ORF">HINF_LOCUS59438</name>
    <name evidence="3" type="ORF">HINF_LOCUS59866</name>
    <name evidence="4" type="ORF">HINF_LOCUS72004</name>
</gene>
<evidence type="ECO:0000313" key="1">
    <source>
        <dbReference type="EMBL" id="CAI9924498.1"/>
    </source>
</evidence>
<dbReference type="EMBL" id="CAXDID020000563">
    <property type="protein sequence ID" value="CAL6103146.1"/>
    <property type="molecule type" value="Genomic_DNA"/>
</dbReference>
<organism evidence="1">
    <name type="scientific">Hexamita inflata</name>
    <dbReference type="NCBI Taxonomy" id="28002"/>
    <lineage>
        <taxon>Eukaryota</taxon>
        <taxon>Metamonada</taxon>
        <taxon>Diplomonadida</taxon>
        <taxon>Hexamitidae</taxon>
        <taxon>Hexamitinae</taxon>
        <taxon>Hexamita</taxon>
    </lineage>
</organism>
<reference evidence="1" key="1">
    <citation type="submission" date="2023-06" db="EMBL/GenBank/DDBJ databases">
        <authorList>
            <person name="Kurt Z."/>
        </authorList>
    </citation>
    <scope>NUCLEOTIDE SEQUENCE</scope>
</reference>
<comment type="caution">
    <text evidence="1">The sequence shown here is derived from an EMBL/GenBank/DDBJ whole genome shotgun (WGS) entry which is preliminary data.</text>
</comment>
<name>A0AA86NSI2_9EUKA</name>
<dbReference type="EMBL" id="CATOUU010000314">
    <property type="protein sequence ID" value="CAI9924498.1"/>
    <property type="molecule type" value="Genomic_DNA"/>
</dbReference>
<dbReference type="EMBL" id="CAXDID020000346">
    <property type="protein sequence ID" value="CAL6080436.1"/>
    <property type="molecule type" value="Genomic_DNA"/>
</dbReference>
<dbReference type="Proteomes" id="UP001642409">
    <property type="component" value="Unassembled WGS sequence"/>
</dbReference>